<protein>
    <submittedName>
        <fullName evidence="6">Peroxin-13</fullName>
    </submittedName>
</protein>
<dbReference type="GO" id="GO:0016020">
    <property type="term" value="C:membrane"/>
    <property type="evidence" value="ECO:0007669"/>
    <property type="project" value="InterPro"/>
</dbReference>
<evidence type="ECO:0000313" key="5">
    <source>
        <dbReference type="Proteomes" id="UP000046393"/>
    </source>
</evidence>
<keyword evidence="5" id="KW-1185">Reference proteome</keyword>
<dbReference type="InterPro" id="IPR007223">
    <property type="entry name" value="Peroxin-13_N"/>
</dbReference>
<dbReference type="InterPro" id="IPR036028">
    <property type="entry name" value="SH3-like_dom_sf"/>
</dbReference>
<keyword evidence="3" id="KW-0812">Transmembrane</keyword>
<evidence type="ECO:0000313" key="6">
    <source>
        <dbReference type="WBParaSite" id="SMUV_0000267601-mRNA-1"/>
    </source>
</evidence>
<dbReference type="PRINTS" id="PR00452">
    <property type="entry name" value="SH3DOMAIN"/>
</dbReference>
<dbReference type="AlphaFoldDB" id="A0A0N5AEL3"/>
<evidence type="ECO:0000256" key="2">
    <source>
        <dbReference type="PROSITE-ProRule" id="PRU00192"/>
    </source>
</evidence>
<accession>A0A0N5AEL3</accession>
<dbReference type="Pfam" id="PF14604">
    <property type="entry name" value="SH3_9"/>
    <property type="match status" value="1"/>
</dbReference>
<keyword evidence="1 2" id="KW-0728">SH3 domain</keyword>
<proteinExistence type="predicted"/>
<dbReference type="Pfam" id="PF04088">
    <property type="entry name" value="Peroxin-13_N"/>
    <property type="match status" value="1"/>
</dbReference>
<dbReference type="Gene3D" id="2.30.30.40">
    <property type="entry name" value="SH3 Domains"/>
    <property type="match status" value="1"/>
</dbReference>
<name>A0A0N5AEL3_9BILA</name>
<dbReference type="GO" id="GO:0005777">
    <property type="term" value="C:peroxisome"/>
    <property type="evidence" value="ECO:0007669"/>
    <property type="project" value="InterPro"/>
</dbReference>
<organism evidence="5 6">
    <name type="scientific">Syphacia muris</name>
    <dbReference type="NCBI Taxonomy" id="451379"/>
    <lineage>
        <taxon>Eukaryota</taxon>
        <taxon>Metazoa</taxon>
        <taxon>Ecdysozoa</taxon>
        <taxon>Nematoda</taxon>
        <taxon>Chromadorea</taxon>
        <taxon>Rhabditida</taxon>
        <taxon>Spirurina</taxon>
        <taxon>Oxyuridomorpha</taxon>
        <taxon>Oxyuroidea</taxon>
        <taxon>Oxyuridae</taxon>
        <taxon>Syphacia</taxon>
    </lineage>
</organism>
<dbReference type="PROSITE" id="PS50002">
    <property type="entry name" value="SH3"/>
    <property type="match status" value="1"/>
</dbReference>
<evidence type="ECO:0000259" key="4">
    <source>
        <dbReference type="PROSITE" id="PS50002"/>
    </source>
</evidence>
<reference evidence="6" key="1">
    <citation type="submission" date="2017-02" db="UniProtKB">
        <authorList>
            <consortium name="WormBaseParasite"/>
        </authorList>
    </citation>
    <scope>IDENTIFICATION</scope>
</reference>
<feature type="transmembrane region" description="Helical" evidence="3">
    <location>
        <begin position="165"/>
        <end position="184"/>
    </location>
</feature>
<sequence length="272" mass="30709">MGDIPKTNPPVPPRNYYVENSQKNYIRSGGDIFNFRTSDLKGTNDTVGNVWALCNSAKFVEQSFRGAFQNFEAFANALISVANMLTSMQNAAYSTVAALVGIADQYKLLKSQLHSLVCSLPFLRWIRFIWQKFAQYMHMKSGTTTEESVWNDALPILDRTDSDTFSSANVIFWIFLIIGPYLIYKSLRSFSNSFENTKKWAFGEGSHYRAEALFDFQSQYSQELSFQAGDCFCIAPKEQQPAIKGWILGSAVKDGRIGLIPINYIQLVKSSI</sequence>
<dbReference type="CDD" id="cd11864">
    <property type="entry name" value="SH3_PEX13_eumet"/>
    <property type="match status" value="1"/>
</dbReference>
<keyword evidence="3" id="KW-1133">Transmembrane helix</keyword>
<feature type="domain" description="SH3" evidence="4">
    <location>
        <begin position="205"/>
        <end position="270"/>
    </location>
</feature>
<dbReference type="InterPro" id="IPR001452">
    <property type="entry name" value="SH3_domain"/>
</dbReference>
<dbReference type="Proteomes" id="UP000046393">
    <property type="component" value="Unplaced"/>
</dbReference>
<dbReference type="SUPFAM" id="SSF50044">
    <property type="entry name" value="SH3-domain"/>
    <property type="match status" value="1"/>
</dbReference>
<dbReference type="SMART" id="SM00326">
    <property type="entry name" value="SH3"/>
    <property type="match status" value="1"/>
</dbReference>
<evidence type="ECO:0000256" key="3">
    <source>
        <dbReference type="SAM" id="Phobius"/>
    </source>
</evidence>
<dbReference type="WBParaSite" id="SMUV_0000267601-mRNA-1">
    <property type="protein sequence ID" value="SMUV_0000267601-mRNA-1"/>
    <property type="gene ID" value="SMUV_0000267601"/>
</dbReference>
<dbReference type="STRING" id="451379.A0A0N5AEL3"/>
<keyword evidence="3" id="KW-0472">Membrane</keyword>
<evidence type="ECO:0000256" key="1">
    <source>
        <dbReference type="ARBA" id="ARBA00022443"/>
    </source>
</evidence>
<dbReference type="GO" id="GO:0016560">
    <property type="term" value="P:protein import into peroxisome matrix, docking"/>
    <property type="evidence" value="ECO:0007669"/>
    <property type="project" value="InterPro"/>
</dbReference>